<comment type="catalytic activity">
    <reaction evidence="6">
        <text>cytidine(1402) in 16S rRNA + S-adenosyl-L-methionine = 2'-O-methylcytidine(1402) in 16S rRNA + S-adenosyl-L-homocysteine + H(+)</text>
        <dbReference type="Rhea" id="RHEA:42924"/>
        <dbReference type="Rhea" id="RHEA-COMP:10285"/>
        <dbReference type="Rhea" id="RHEA-COMP:10286"/>
        <dbReference type="ChEBI" id="CHEBI:15378"/>
        <dbReference type="ChEBI" id="CHEBI:57856"/>
        <dbReference type="ChEBI" id="CHEBI:59789"/>
        <dbReference type="ChEBI" id="CHEBI:74495"/>
        <dbReference type="ChEBI" id="CHEBI:82748"/>
        <dbReference type="EC" id="2.1.1.198"/>
    </reaction>
</comment>
<dbReference type="OrthoDB" id="9809084at2"/>
<keyword evidence="5 6" id="KW-0949">S-adenosyl-L-methionine</keyword>
<accession>R1AV65</accession>
<dbReference type="AlphaFoldDB" id="R1AV65"/>
<dbReference type="FunFam" id="3.30.950.10:FF:000002">
    <property type="entry name" value="Ribosomal RNA small subunit methyltransferase I"/>
    <property type="match status" value="1"/>
</dbReference>
<dbReference type="EMBL" id="ARZA01000087">
    <property type="protein sequence ID" value="EOD01063.1"/>
    <property type="molecule type" value="Genomic_DNA"/>
</dbReference>
<evidence type="ECO:0000256" key="3">
    <source>
        <dbReference type="ARBA" id="ARBA00022603"/>
    </source>
</evidence>
<dbReference type="PROSITE" id="PS01296">
    <property type="entry name" value="RSMI"/>
    <property type="match status" value="1"/>
</dbReference>
<keyword evidence="3 6" id="KW-0489">Methyltransferase</keyword>
<sequence>MANKSTLYICPTPIGNLDDITIRVLNILKEVDLIAAEDTRHTIKLLNHFNIKKPLTSYHEHNKKEKGRVLIDKLLNGENIALVSDAGMPGISDPGEDLIRQAIENDINVVGLPGATASILALVVSGLPTDKFVFEGFLSSKKKERKESLTELKREKRTIILYESPHRLKALLKDIVEVLGDREIAVVRELTKKYEEVFRGTVSEAIKKINKEGVRGEFVVVIKGAENDQIKDEEKELWLDISIKEHIILYINKGFSKKEAIKKVSVERGIPKREVYKEAIEIQV</sequence>
<dbReference type="Gene3D" id="3.30.950.10">
    <property type="entry name" value="Methyltransferase, Cobalt-precorrin-4 Transmethylase, Domain 2"/>
    <property type="match status" value="1"/>
</dbReference>
<evidence type="ECO:0000313" key="8">
    <source>
        <dbReference type="EMBL" id="EOD01063.1"/>
    </source>
</evidence>
<dbReference type="PANTHER" id="PTHR46111:SF1">
    <property type="entry name" value="RIBOSOMAL RNA SMALL SUBUNIT METHYLTRANSFERASE I"/>
    <property type="match status" value="1"/>
</dbReference>
<dbReference type="STRING" id="1304284.L21TH_0870"/>
<keyword evidence="9" id="KW-1185">Reference proteome</keyword>
<keyword evidence="1 6" id="KW-0963">Cytoplasm</keyword>
<dbReference type="PATRIC" id="fig|1304284.3.peg.855"/>
<evidence type="ECO:0000256" key="5">
    <source>
        <dbReference type="ARBA" id="ARBA00022691"/>
    </source>
</evidence>
<evidence type="ECO:0000256" key="6">
    <source>
        <dbReference type="HAMAP-Rule" id="MF_01877"/>
    </source>
</evidence>
<evidence type="ECO:0000256" key="1">
    <source>
        <dbReference type="ARBA" id="ARBA00022490"/>
    </source>
</evidence>
<evidence type="ECO:0000313" key="9">
    <source>
        <dbReference type="Proteomes" id="UP000013378"/>
    </source>
</evidence>
<dbReference type="FunFam" id="3.40.1010.10:FF:000002">
    <property type="entry name" value="Ribosomal RNA small subunit methyltransferase I"/>
    <property type="match status" value="1"/>
</dbReference>
<dbReference type="EC" id="2.1.1.198" evidence="6"/>
<dbReference type="Proteomes" id="UP000013378">
    <property type="component" value="Unassembled WGS sequence"/>
</dbReference>
<name>R1AV65_9FIRM</name>
<evidence type="ECO:0000259" key="7">
    <source>
        <dbReference type="Pfam" id="PF00590"/>
    </source>
</evidence>
<dbReference type="InterPro" id="IPR000878">
    <property type="entry name" value="4pyrrol_Mease"/>
</dbReference>
<dbReference type="RefSeq" id="WP_006310391.1">
    <property type="nucleotide sequence ID" value="NZ_ARZA01000087.1"/>
</dbReference>
<dbReference type="InterPro" id="IPR008189">
    <property type="entry name" value="rRNA_ssu_MeTfrase_I"/>
</dbReference>
<feature type="domain" description="Tetrapyrrole methylase" evidence="7">
    <location>
        <begin position="6"/>
        <end position="205"/>
    </location>
</feature>
<proteinExistence type="inferred from homology"/>
<gene>
    <name evidence="6" type="primary">rsmI</name>
    <name evidence="8" type="ORF">L21TH_0870</name>
</gene>
<dbReference type="InterPro" id="IPR035996">
    <property type="entry name" value="4pyrrol_Methylase_sf"/>
</dbReference>
<dbReference type="GO" id="GO:0070677">
    <property type="term" value="F:rRNA (cytosine-2'-O-)-methyltransferase activity"/>
    <property type="evidence" value="ECO:0007669"/>
    <property type="project" value="UniProtKB-UniRule"/>
</dbReference>
<reference evidence="8 9" key="1">
    <citation type="journal article" date="2015" name="Geomicrobiol. J.">
        <title>Caldisalinibacter kiritimatiensis gen. nov., sp. nov., a moderately thermohalophilic thiosulfate-reducing bacterium from a hypersaline microbial mat.</title>
        <authorList>
            <person name="Ben Hania W."/>
            <person name="Joseph M."/>
            <person name="Fiebig A."/>
            <person name="Bunk B."/>
            <person name="Klenk H.-P."/>
            <person name="Fardeau M.-L."/>
            <person name="Spring S."/>
        </authorList>
    </citation>
    <scope>NUCLEOTIDE SEQUENCE [LARGE SCALE GENOMIC DNA]</scope>
    <source>
        <strain evidence="8 9">L21-TH-D2</strain>
    </source>
</reference>
<dbReference type="NCBIfam" id="TIGR00096">
    <property type="entry name" value="16S rRNA (cytidine(1402)-2'-O)-methyltransferase"/>
    <property type="match status" value="1"/>
</dbReference>
<evidence type="ECO:0000256" key="2">
    <source>
        <dbReference type="ARBA" id="ARBA00022552"/>
    </source>
</evidence>
<dbReference type="Gene3D" id="3.40.1010.10">
    <property type="entry name" value="Cobalt-precorrin-4 Transmethylase, Domain 1"/>
    <property type="match status" value="1"/>
</dbReference>
<organism evidence="8 9">
    <name type="scientific">Caldisalinibacter kiritimatiensis</name>
    <dbReference type="NCBI Taxonomy" id="1304284"/>
    <lineage>
        <taxon>Bacteria</taxon>
        <taxon>Bacillati</taxon>
        <taxon>Bacillota</taxon>
        <taxon>Tissierellia</taxon>
        <taxon>Tissierellales</taxon>
        <taxon>Thermohalobacteraceae</taxon>
        <taxon>Caldisalinibacter</taxon>
    </lineage>
</organism>
<dbReference type="InterPro" id="IPR014776">
    <property type="entry name" value="4pyrrole_Mease_sub2"/>
</dbReference>
<dbReference type="SUPFAM" id="SSF53790">
    <property type="entry name" value="Tetrapyrrole methylase"/>
    <property type="match status" value="1"/>
</dbReference>
<dbReference type="PANTHER" id="PTHR46111">
    <property type="entry name" value="RIBOSOMAL RNA SMALL SUBUNIT METHYLTRANSFERASE I"/>
    <property type="match status" value="1"/>
</dbReference>
<dbReference type="Pfam" id="PF00590">
    <property type="entry name" value="TP_methylase"/>
    <property type="match status" value="1"/>
</dbReference>
<dbReference type="HAMAP" id="MF_01877">
    <property type="entry name" value="16SrRNA_methyltr_I"/>
    <property type="match status" value="1"/>
</dbReference>
<comment type="subcellular location">
    <subcellularLocation>
        <location evidence="6">Cytoplasm</location>
    </subcellularLocation>
</comment>
<dbReference type="InterPro" id="IPR018063">
    <property type="entry name" value="SAM_MeTrfase_RsmI_CS"/>
</dbReference>
<protein>
    <recommendedName>
        <fullName evidence="6">Ribosomal RNA small subunit methyltransferase I</fullName>
        <ecNumber evidence="6">2.1.1.198</ecNumber>
    </recommendedName>
    <alternativeName>
        <fullName evidence="6">16S rRNA 2'-O-ribose C1402 methyltransferase</fullName>
    </alternativeName>
    <alternativeName>
        <fullName evidence="6">rRNA (cytidine-2'-O-)-methyltransferase RsmI</fullName>
    </alternativeName>
</protein>
<dbReference type="PIRSF" id="PIRSF005917">
    <property type="entry name" value="MTase_YraL"/>
    <property type="match status" value="1"/>
</dbReference>
<dbReference type="InterPro" id="IPR014777">
    <property type="entry name" value="4pyrrole_Mease_sub1"/>
</dbReference>
<comment type="function">
    <text evidence="6">Catalyzes the 2'-O-methylation of the ribose of cytidine 1402 (C1402) in 16S rRNA.</text>
</comment>
<comment type="similarity">
    <text evidence="6">Belongs to the methyltransferase superfamily. RsmI family.</text>
</comment>
<dbReference type="eggNOG" id="COG0313">
    <property type="taxonomic scope" value="Bacteria"/>
</dbReference>
<comment type="caution">
    <text evidence="8">The sequence shown here is derived from an EMBL/GenBank/DDBJ whole genome shotgun (WGS) entry which is preliminary data.</text>
</comment>
<keyword evidence="2 6" id="KW-0698">rRNA processing</keyword>
<keyword evidence="4 6" id="KW-0808">Transferase</keyword>
<dbReference type="CDD" id="cd11648">
    <property type="entry name" value="RsmI"/>
    <property type="match status" value="1"/>
</dbReference>
<evidence type="ECO:0000256" key="4">
    <source>
        <dbReference type="ARBA" id="ARBA00022679"/>
    </source>
</evidence>
<dbReference type="GO" id="GO:0005737">
    <property type="term" value="C:cytoplasm"/>
    <property type="evidence" value="ECO:0007669"/>
    <property type="project" value="UniProtKB-SubCell"/>
</dbReference>